<feature type="region of interest" description="Disordered" evidence="6">
    <location>
        <begin position="1119"/>
        <end position="1270"/>
    </location>
</feature>
<keyword evidence="5" id="KW-0833">Ubl conjugation pathway</keyword>
<feature type="compositionally biased region" description="Low complexity" evidence="6">
    <location>
        <begin position="1119"/>
        <end position="1136"/>
    </location>
</feature>
<dbReference type="Pfam" id="PF02207">
    <property type="entry name" value="zf-UBR"/>
    <property type="match status" value="1"/>
</dbReference>
<comment type="catalytic activity">
    <reaction evidence="5">
        <text>S-ubiquitinyl-[E2 ubiquitin-conjugating enzyme]-L-cysteine + [acceptor protein]-L-lysine = [E2 ubiquitin-conjugating enzyme]-L-cysteine + N(6)-ubiquitinyl-[acceptor protein]-L-lysine.</text>
        <dbReference type="EC" id="2.3.2.27"/>
    </reaction>
</comment>
<evidence type="ECO:0000256" key="6">
    <source>
        <dbReference type="SAM" id="MobiDB-lite"/>
    </source>
</evidence>
<evidence type="ECO:0000256" key="5">
    <source>
        <dbReference type="RuleBase" id="RU366018"/>
    </source>
</evidence>
<evidence type="ECO:0000256" key="2">
    <source>
        <dbReference type="ARBA" id="ARBA00022771"/>
    </source>
</evidence>
<dbReference type="SMART" id="SM00396">
    <property type="entry name" value="ZnF_UBR1"/>
    <property type="match status" value="1"/>
</dbReference>
<evidence type="ECO:0000256" key="1">
    <source>
        <dbReference type="ARBA" id="ARBA00022723"/>
    </source>
</evidence>
<dbReference type="Proteomes" id="UP001470230">
    <property type="component" value="Unassembled WGS sequence"/>
</dbReference>
<protein>
    <recommendedName>
        <fullName evidence="5">E3 ubiquitin-protein ligase</fullName>
        <ecNumber evidence="5">2.3.2.27</ecNumber>
    </recommendedName>
</protein>
<accession>A0ABR2J114</accession>
<dbReference type="EC" id="2.3.2.27" evidence="5"/>
<comment type="function">
    <text evidence="5">Ubiquitin ligase protein which is a component of the N-end rule pathway. Recognizes and binds to proteins bearing specific N-terminal residues that are destabilizing according to the N-end rule, leading to their ubiquitination and subsequent degradation.</text>
</comment>
<organism evidence="8 9">
    <name type="scientific">Tritrichomonas musculus</name>
    <dbReference type="NCBI Taxonomy" id="1915356"/>
    <lineage>
        <taxon>Eukaryota</taxon>
        <taxon>Metamonada</taxon>
        <taxon>Parabasalia</taxon>
        <taxon>Tritrichomonadida</taxon>
        <taxon>Tritrichomonadidae</taxon>
        <taxon>Tritrichomonas</taxon>
    </lineage>
</organism>
<dbReference type="PANTHER" id="PTHR21497">
    <property type="entry name" value="UBIQUITIN LIGASE E3 ALPHA-RELATED"/>
    <property type="match status" value="1"/>
</dbReference>
<keyword evidence="1 5" id="KW-0479">Metal-binding</keyword>
<evidence type="ECO:0000256" key="4">
    <source>
        <dbReference type="PROSITE-ProRule" id="PRU00508"/>
    </source>
</evidence>
<gene>
    <name evidence="8" type="ORF">M9Y10_009127</name>
</gene>
<evidence type="ECO:0000313" key="9">
    <source>
        <dbReference type="Proteomes" id="UP001470230"/>
    </source>
</evidence>
<dbReference type="EMBL" id="JAPFFF010000014">
    <property type="protein sequence ID" value="KAK8871214.1"/>
    <property type="molecule type" value="Genomic_DNA"/>
</dbReference>
<dbReference type="InterPro" id="IPR003126">
    <property type="entry name" value="Znf_UBR"/>
</dbReference>
<reference evidence="8 9" key="1">
    <citation type="submission" date="2024-04" db="EMBL/GenBank/DDBJ databases">
        <title>Tritrichomonas musculus Genome.</title>
        <authorList>
            <person name="Alves-Ferreira E."/>
            <person name="Grigg M."/>
            <person name="Lorenzi H."/>
            <person name="Galac M."/>
        </authorList>
    </citation>
    <scope>NUCLEOTIDE SEQUENCE [LARGE SCALE GENOMIC DNA]</scope>
    <source>
        <strain evidence="8 9">EAF2021</strain>
    </source>
</reference>
<dbReference type="CDD" id="cd19670">
    <property type="entry name" value="UBR-box_UBR1_2_3"/>
    <property type="match status" value="1"/>
</dbReference>
<feature type="zinc finger region" description="UBR-type" evidence="4">
    <location>
        <begin position="50"/>
        <end position="120"/>
    </location>
</feature>
<comment type="caution">
    <text evidence="8">The sequence shown here is derived from an EMBL/GenBank/DDBJ whole genome shotgun (WGS) entry which is preliminary data.</text>
</comment>
<feature type="compositionally biased region" description="Acidic residues" evidence="6">
    <location>
        <begin position="1015"/>
        <end position="1040"/>
    </location>
</feature>
<comment type="similarity">
    <text evidence="5">Belongs to the E3 ubiquitin-protein ligase UBR1-like family.</text>
</comment>
<keyword evidence="3 5" id="KW-0862">Zinc</keyword>
<evidence type="ECO:0000256" key="3">
    <source>
        <dbReference type="ARBA" id="ARBA00022833"/>
    </source>
</evidence>
<proteinExistence type="inferred from homology"/>
<feature type="compositionally biased region" description="Polar residues" evidence="6">
    <location>
        <begin position="1143"/>
        <end position="1219"/>
    </location>
</feature>
<dbReference type="Gene3D" id="2.10.110.30">
    <property type="match status" value="1"/>
</dbReference>
<dbReference type="PANTHER" id="PTHR21497:SF24">
    <property type="entry name" value="E3 UBIQUITIN-PROTEIN LIGASE UBR1"/>
    <property type="match status" value="1"/>
</dbReference>
<comment type="pathway">
    <text evidence="5">Protein modification; protein ubiquitination.</text>
</comment>
<evidence type="ECO:0000259" key="7">
    <source>
        <dbReference type="PROSITE" id="PS51157"/>
    </source>
</evidence>
<feature type="domain" description="UBR-type" evidence="7">
    <location>
        <begin position="50"/>
        <end position="120"/>
    </location>
</feature>
<sequence>MSEEYQILETLFTTETYMAIRNSEEIISTAANFNSYDEFCSYNLQNTHISTCQKEWSIPRLTVHCIDCSLTDSSCVCLECFLKNKHENHKYFIQPDVIGNCDCGDISLMKRQGFCKDHQGLDEEESHPEAYLNENLRTTLTDYVFKAAFSALQTLATANNRSFNDIIRFISSFLRYGDGFRRLIAISLTEKIDFKKLIRSVPSYSYEFNQSLQQLCGKLVNDFVFKNNFSNVIYEVLLDDILLKDFDALIGKRSNNNYSIWSSFWFHCFSAQQIQYNIVHKKWEWVPFMIKFCEYIKLFFSFSSNGFIDNLHPNVISEIILSISNATQIQPNEQTQTFFDRLFSEVLNHGTNNSEDPTLNNTVITASFKDEVDERAYRPVIHFNMNYYFVFKCFKSKKDLKLDVLIEQLSEKVDISSIYSIGNNENEFDNDKFIRKYISKDDLPNNKYPPYYYKSFHNGGSSFFTLPLYESLVNLFRLDNYCRVKIARLLSLPKYQAIRIRLTIVTMKYILSMVCFHESIVPKNNFSLSSYVRYMTNNPKAATIGVSLYIPLFQLLIGLQCNQSEEFNLKEFFAYEMAREIGLFDDFTTLDYLDENINEQQKQMLFSFLYYSLVLVIERVLFNYDDSAFLKEQLIFALKQGISTLDKLSASFDNKAIIGYHKTQVPMPILTEVSQIQRSKGKAYSSSVYSGDENVKYTLKEGVEWKTISSINNLNIQKTLLNSEIGKHGDQLLKIPNFEPEETFFFHQTHKKETNEDEGYDIDSSDLHIHLKEFLLTPTVIAVIYHTLRTNSGIDTQSVELNDHLAMNILLLISKFVKEKNNNQSTNLSIDDEFVLKYDCLSELVSQLRCKVFNYHVDDDDNSSIENTLNNDNFNTLLKMKIGYANHEPKSFIDVLLNKGKIGKIVLNELAINIDGENENKTNQEDTKTVTKNRARKVKEEIMNHFKNLIADFNNNDVFDNDEERNLAENMNDKEVCNICTTSLPNEILSYPVFLYHTKFPFIIDKPLFVKKEEGDNDNDNDKDDLDFNDCDDNADNENDNEMKSENDKITQQQLLISLFSNVNDESSSCLLEKTVTRRDKIAKFFRNELLNRIERNCKTLIKNSPTNILRLLSLTNNNRNNANQNMNRENGNQNRNENRNEIVNSDENGNEIVNSDENGNEIVNSDENGNEIVNSDENGNEIVNSDENGNEIVNSDENGNEIVNSDENGNEIVNSDENGNVVESSDENGNENESSDENGNENLNENRILNGNANDNDNLNGIDDEDDDEINGIEEEDEDEEENMNENQLNFLSELNFMQRKKKKNKYTGANFTIQFGICQHLVHPDCVQRKGFKCPIDRSIKNGFLPCLDGLTKADFFINSETTEINISTLKFEVVQSIALFIFNVASHLRRFCNRPFDIFVELIKSMSGLISTYEIRLRNLPDCLYSKKTKFLARNLFLTTWYAYRIFGKPRMLNLSQAIHEGTTIIKPRKIDQKLTIFQNFIKKLIECDDLENNFKSIVDQFVNSPDFNPELIDSNSVNLKRRKKELCLFLKRVCLADYFLLGNEVTSEFLDWDEVLSFTYLFERYNVNFWKITDDEFVFKPFIFIQLPEQILQLSLEPYRFPVELTRDITLFNLLDYKYLIKYYNDFDDVDDDNSKIDVPPIDMSSQLHCFGEQNEKYLLLTTKGKKKYPSILLYIGKNASKLIVVYQSYEVALRPFYVDKNGNPDLGYRRNQPLFLKDERLKRSLDAVLSGDFTNYLEPLIRRYL</sequence>
<keyword evidence="2 5" id="KW-0863">Zinc-finger</keyword>
<evidence type="ECO:0000313" key="8">
    <source>
        <dbReference type="EMBL" id="KAK8871214.1"/>
    </source>
</evidence>
<feature type="compositionally biased region" description="Acidic residues" evidence="6">
    <location>
        <begin position="1225"/>
        <end position="1240"/>
    </location>
</feature>
<keyword evidence="9" id="KW-1185">Reference proteome</keyword>
<name>A0ABR2J114_9EUKA</name>
<dbReference type="InterPro" id="IPR039164">
    <property type="entry name" value="UBR1-like"/>
</dbReference>
<dbReference type="PROSITE" id="PS51157">
    <property type="entry name" value="ZF_UBR"/>
    <property type="match status" value="1"/>
</dbReference>
<feature type="region of interest" description="Disordered" evidence="6">
    <location>
        <begin position="1014"/>
        <end position="1047"/>
    </location>
</feature>
<keyword evidence="5" id="KW-0808">Transferase</keyword>
<feature type="compositionally biased region" description="Low complexity" evidence="6">
    <location>
        <begin position="1241"/>
        <end position="1262"/>
    </location>
</feature>